<name>A0A2I0APD5_9ASPA</name>
<dbReference type="Proteomes" id="UP000236161">
    <property type="component" value="Unassembled WGS sequence"/>
</dbReference>
<reference evidence="1 2" key="1">
    <citation type="journal article" date="2017" name="Nature">
        <title>The Apostasia genome and the evolution of orchids.</title>
        <authorList>
            <person name="Zhang G.Q."/>
            <person name="Liu K.W."/>
            <person name="Li Z."/>
            <person name="Lohaus R."/>
            <person name="Hsiao Y.Y."/>
            <person name="Niu S.C."/>
            <person name="Wang J.Y."/>
            <person name="Lin Y.C."/>
            <person name="Xu Q."/>
            <person name="Chen L.J."/>
            <person name="Yoshida K."/>
            <person name="Fujiwara S."/>
            <person name="Wang Z.W."/>
            <person name="Zhang Y.Q."/>
            <person name="Mitsuda N."/>
            <person name="Wang M."/>
            <person name="Liu G.H."/>
            <person name="Pecoraro L."/>
            <person name="Huang H.X."/>
            <person name="Xiao X.J."/>
            <person name="Lin M."/>
            <person name="Wu X.Y."/>
            <person name="Wu W.L."/>
            <person name="Chen Y.Y."/>
            <person name="Chang S.B."/>
            <person name="Sakamoto S."/>
            <person name="Ohme-Takagi M."/>
            <person name="Yagi M."/>
            <person name="Zeng S.J."/>
            <person name="Shen C.Y."/>
            <person name="Yeh C.M."/>
            <person name="Luo Y.B."/>
            <person name="Tsai W.C."/>
            <person name="Van de Peer Y."/>
            <person name="Liu Z.J."/>
        </authorList>
    </citation>
    <scope>NUCLEOTIDE SEQUENCE [LARGE SCALE GENOMIC DNA]</scope>
    <source>
        <strain evidence="2">cv. Shenzhen</strain>
        <tissue evidence="1">Stem</tissue>
    </source>
</reference>
<organism evidence="1 2">
    <name type="scientific">Apostasia shenzhenica</name>
    <dbReference type="NCBI Taxonomy" id="1088818"/>
    <lineage>
        <taxon>Eukaryota</taxon>
        <taxon>Viridiplantae</taxon>
        <taxon>Streptophyta</taxon>
        <taxon>Embryophyta</taxon>
        <taxon>Tracheophyta</taxon>
        <taxon>Spermatophyta</taxon>
        <taxon>Magnoliopsida</taxon>
        <taxon>Liliopsida</taxon>
        <taxon>Asparagales</taxon>
        <taxon>Orchidaceae</taxon>
        <taxon>Apostasioideae</taxon>
        <taxon>Apostasia</taxon>
    </lineage>
</organism>
<keyword evidence="2" id="KW-1185">Reference proteome</keyword>
<evidence type="ECO:0000313" key="2">
    <source>
        <dbReference type="Proteomes" id="UP000236161"/>
    </source>
</evidence>
<dbReference type="AlphaFoldDB" id="A0A2I0APD5"/>
<dbReference type="STRING" id="1088818.A0A2I0APD5"/>
<proteinExistence type="predicted"/>
<protein>
    <recommendedName>
        <fullName evidence="3">Helitron helicase-like domain-containing protein</fullName>
    </recommendedName>
</protein>
<evidence type="ECO:0000313" key="1">
    <source>
        <dbReference type="EMBL" id="PKA57403.1"/>
    </source>
</evidence>
<dbReference type="OrthoDB" id="1900198at2759"/>
<accession>A0A2I0APD5</accession>
<dbReference type="PANTHER" id="PTHR45786:SF74">
    <property type="entry name" value="ATP-DEPENDENT DNA HELICASE"/>
    <property type="match status" value="1"/>
</dbReference>
<gene>
    <name evidence="1" type="ORF">AXF42_Ash013591</name>
</gene>
<dbReference type="EMBL" id="KZ451968">
    <property type="protein sequence ID" value="PKA57403.1"/>
    <property type="molecule type" value="Genomic_DNA"/>
</dbReference>
<sequence>MIGDPLQNINKRDVIIYNNQKGFKRISEAHPAYMPLQYPLLFPYGEDGWHIYLNKNISNNNAKYKKITMKDFYAFRLQQRHEEGTTLLRSGRLFQQFCVDAFASVE</sequence>
<evidence type="ECO:0008006" key="3">
    <source>
        <dbReference type="Google" id="ProtNLM"/>
    </source>
</evidence>
<dbReference type="PANTHER" id="PTHR45786">
    <property type="entry name" value="DNA BINDING PROTEIN-LIKE"/>
    <property type="match status" value="1"/>
</dbReference>